<dbReference type="RefSeq" id="XP_025346465.1">
    <property type="nucleotide sequence ID" value="XM_025490711.1"/>
</dbReference>
<feature type="region of interest" description="Disordered" evidence="3">
    <location>
        <begin position="1202"/>
        <end position="1247"/>
    </location>
</feature>
<evidence type="ECO:0000256" key="2">
    <source>
        <dbReference type="ARBA" id="ARBA00022737"/>
    </source>
</evidence>
<dbReference type="Pfam" id="PF01344">
    <property type="entry name" value="Kelch_1"/>
    <property type="match status" value="1"/>
</dbReference>
<feature type="domain" description="Attractin/MKLN-like beta-propeller" evidence="5">
    <location>
        <begin position="579"/>
        <end position="790"/>
    </location>
</feature>
<dbReference type="Pfam" id="PF06588">
    <property type="entry name" value="Muskelin_N"/>
    <property type="match status" value="1"/>
</dbReference>
<dbReference type="Gene3D" id="2.60.120.260">
    <property type="entry name" value="Galactose-binding domain-like"/>
    <property type="match status" value="1"/>
</dbReference>
<feature type="domain" description="Muskelin N-terminal" evidence="4">
    <location>
        <begin position="85"/>
        <end position="321"/>
    </location>
</feature>
<dbReference type="InterPro" id="IPR010565">
    <property type="entry name" value="Muskelin_N"/>
</dbReference>
<gene>
    <name evidence="6" type="ORF">BCV69DRAFT_262218</name>
</gene>
<feature type="region of interest" description="Disordered" evidence="3">
    <location>
        <begin position="514"/>
        <end position="590"/>
    </location>
</feature>
<organism evidence="6 7">
    <name type="scientific">Pseudomicrostroma glucosiphilum</name>
    <dbReference type="NCBI Taxonomy" id="1684307"/>
    <lineage>
        <taxon>Eukaryota</taxon>
        <taxon>Fungi</taxon>
        <taxon>Dikarya</taxon>
        <taxon>Basidiomycota</taxon>
        <taxon>Ustilaginomycotina</taxon>
        <taxon>Exobasidiomycetes</taxon>
        <taxon>Microstromatales</taxon>
        <taxon>Microstromatales incertae sedis</taxon>
        <taxon>Pseudomicrostroma</taxon>
    </lineage>
</organism>
<feature type="region of interest" description="Disordered" evidence="3">
    <location>
        <begin position="1"/>
        <end position="79"/>
    </location>
</feature>
<feature type="compositionally biased region" description="Polar residues" evidence="3">
    <location>
        <begin position="1090"/>
        <end position="1106"/>
    </location>
</feature>
<keyword evidence="2" id="KW-0677">Repeat</keyword>
<dbReference type="PANTHER" id="PTHR15526:SF5">
    <property type="entry name" value="MUSKELIN"/>
    <property type="match status" value="1"/>
</dbReference>
<dbReference type="GO" id="GO:0005737">
    <property type="term" value="C:cytoplasm"/>
    <property type="evidence" value="ECO:0007669"/>
    <property type="project" value="TreeGrafter"/>
</dbReference>
<dbReference type="STRING" id="1684307.A0A316U8K3"/>
<keyword evidence="7" id="KW-1185">Reference proteome</keyword>
<evidence type="ECO:0000313" key="6">
    <source>
        <dbReference type="EMBL" id="PWN19305.1"/>
    </source>
</evidence>
<keyword evidence="1" id="KW-0880">Kelch repeat</keyword>
<reference evidence="6 7" key="1">
    <citation type="journal article" date="2018" name="Mol. Biol. Evol.">
        <title>Broad Genomic Sampling Reveals a Smut Pathogenic Ancestry of the Fungal Clade Ustilaginomycotina.</title>
        <authorList>
            <person name="Kijpornyongpan T."/>
            <person name="Mondo S.J."/>
            <person name="Barry K."/>
            <person name="Sandor L."/>
            <person name="Lee J."/>
            <person name="Lipzen A."/>
            <person name="Pangilinan J."/>
            <person name="LaButti K."/>
            <person name="Hainaut M."/>
            <person name="Henrissat B."/>
            <person name="Grigoriev I.V."/>
            <person name="Spatafora J.W."/>
            <person name="Aime M.C."/>
        </authorList>
    </citation>
    <scope>NUCLEOTIDE SEQUENCE [LARGE SCALE GENOMIC DNA]</scope>
    <source>
        <strain evidence="6 7">MCA 4718</strain>
    </source>
</reference>
<dbReference type="InterPro" id="IPR015915">
    <property type="entry name" value="Kelch-typ_b-propeller"/>
</dbReference>
<feature type="compositionally biased region" description="Low complexity" evidence="3">
    <location>
        <begin position="1107"/>
        <end position="1116"/>
    </location>
</feature>
<feature type="compositionally biased region" description="Basic and acidic residues" evidence="3">
    <location>
        <begin position="811"/>
        <end position="828"/>
    </location>
</feature>
<accession>A0A316U8K3</accession>
<feature type="compositionally biased region" description="Gly residues" evidence="3">
    <location>
        <begin position="1209"/>
        <end position="1225"/>
    </location>
</feature>
<evidence type="ECO:0000259" key="4">
    <source>
        <dbReference type="Pfam" id="PF06588"/>
    </source>
</evidence>
<sequence length="1247" mass="132480">MSSYSSSSFLQAGNSSPLRQALKPSSHYHGQGQSEPSSSSSSHLRNSTSAGGSGTSGSVSHSLPSTSSSSSSSSTSDLLSLHPSTTLPYSISSVSSYSSSYAPQNILVDRPMDLASRWSGASVSAVPPSGGGGGGAAGLGAGPGGRGGLNLGAGVTGGSGSGSGKQYVVLKLEEMAVVKSIYFGKYKEPHPCNLKDFKVYGYCGPSSDPDPNSGLWTKLLRAGLRDNGVPEEFALNWKDGSGLPLPLRYIKVVPLAAHRPNYNFSIWHIALKGVSDKALISQVAQEYDEHCESNTMRLILKHLRARGHHSAYQALLASSKLDGKTSYAGSSSSGANRASRRPFEHPLVTQLYEAIMRGDWDAAERCLDAAAGLTSDGSSDDVGESSGTSLFAAFVSKCSQQAEWTRLLGTDINGEVPSARGGHQLVLDTVKGTAYLFGGWDGQVDLNDLWIYYIEESRWRCISRDTTEQGGPSPRSCHRMAFDSRSGIIYVLGRYVDYEKQQQQRNLRSEVIEAGARSPLATGTTPRAGAATPGRSTRDAPGLSGSDPSTARAATLSPNLAAASPRDQGTRAPSSPRLGETASAPHTSDFFRFSTRNERWDRLSSNTALDGGPKLIFDHQMVVDEESQMMYVFGGRVVHWDPAQVQLSGMWSYDCIQRTWTFLFDDDTRTGGKILSRAGHSMLLDTGSRGGNGDGKRQLWILAGQRADSYLADMYTYNLSSGAVRQIARDYSHGGAGPEGGFTQRASIDSVKREIHLYSGIVRRTKQSESGPRSSFWVYSIERDEWQQVWKGGASTSLPVEEEEDDEEKDTYDADRGEEAEEATDRLSKATVTAAPGSSSFKKLRIREPQPRYASQLIFDAKSESFLLFGGNPAEATQDGPGVSARLDDLWSLRLLRPQVGEVLRRAKFALRQQRFKEMAAAVVVPRRGLFATSLLAPPSSSQEEAAADGGGWKAMQALAYLQTEVAAVVDHEAPEEARAFRKLVAGLLGGESSVNGGDDEEIEIEENVQEIGEREGEKEKRKRVGEDDDDGDDNESDGLPAVDDDADMLSVSQTLPRLGSPTSPTSGNSMHPTTVGSGSGPGPGPSLGESATLTSSTASHPAQGNSALSPSLSSSAAGVAAAAGAGVGVGADYTTGPALDASQRSPLLFSQRLSLFRTLLELLPAEDVEPVEQLGVCVRAYGASLGGAKGFVEGREEGKYIASSTSGSGSGSGSASGYGYGSGSRSGHNRMALSLLRERRAREDRG</sequence>
<feature type="compositionally biased region" description="Low complexity" evidence="3">
    <location>
        <begin position="521"/>
        <end position="535"/>
    </location>
</feature>
<dbReference type="Proteomes" id="UP000245942">
    <property type="component" value="Unassembled WGS sequence"/>
</dbReference>
<feature type="compositionally biased region" description="Polar residues" evidence="3">
    <location>
        <begin position="1"/>
        <end position="18"/>
    </location>
</feature>
<dbReference type="SUPFAM" id="SSF117281">
    <property type="entry name" value="Kelch motif"/>
    <property type="match status" value="2"/>
</dbReference>
<dbReference type="OrthoDB" id="10052615at2759"/>
<dbReference type="EMBL" id="KZ819332">
    <property type="protein sequence ID" value="PWN19305.1"/>
    <property type="molecule type" value="Genomic_DNA"/>
</dbReference>
<dbReference type="Pfam" id="PF24981">
    <property type="entry name" value="Beta-prop_ATRN-LZTR1"/>
    <property type="match status" value="1"/>
</dbReference>
<name>A0A316U8K3_9BASI</name>
<feature type="compositionally biased region" description="Low complexity" evidence="3">
    <location>
        <begin position="1226"/>
        <end position="1236"/>
    </location>
</feature>
<feature type="compositionally biased region" description="Low complexity" evidence="3">
    <location>
        <begin position="34"/>
        <end position="79"/>
    </location>
</feature>
<evidence type="ECO:0000259" key="5">
    <source>
        <dbReference type="Pfam" id="PF24981"/>
    </source>
</evidence>
<evidence type="ECO:0000256" key="3">
    <source>
        <dbReference type="SAM" id="MobiDB-lite"/>
    </source>
</evidence>
<dbReference type="InterPro" id="IPR052456">
    <property type="entry name" value="CTLH_complex_component"/>
</dbReference>
<protein>
    <submittedName>
        <fullName evidence="6">Uncharacterized protein</fullName>
    </submittedName>
</protein>
<feature type="region of interest" description="Disordered" evidence="3">
    <location>
        <begin position="792"/>
        <end position="834"/>
    </location>
</feature>
<feature type="compositionally biased region" description="Acidic residues" evidence="3">
    <location>
        <begin position="800"/>
        <end position="810"/>
    </location>
</feature>
<dbReference type="InterPro" id="IPR006652">
    <property type="entry name" value="Kelch_1"/>
</dbReference>
<dbReference type="GeneID" id="37012445"/>
<feature type="compositionally biased region" description="Acidic residues" evidence="3">
    <location>
        <begin position="1027"/>
        <end position="1048"/>
    </location>
</feature>
<evidence type="ECO:0000313" key="7">
    <source>
        <dbReference type="Proteomes" id="UP000245942"/>
    </source>
</evidence>
<evidence type="ECO:0000256" key="1">
    <source>
        <dbReference type="ARBA" id="ARBA00022441"/>
    </source>
</evidence>
<dbReference type="PANTHER" id="PTHR15526">
    <property type="entry name" value="MUSKELIN"/>
    <property type="match status" value="1"/>
</dbReference>
<dbReference type="AlphaFoldDB" id="A0A316U8K3"/>
<dbReference type="Gene3D" id="2.120.10.80">
    <property type="entry name" value="Kelch-type beta propeller"/>
    <property type="match status" value="2"/>
</dbReference>
<feature type="region of interest" description="Disordered" evidence="3">
    <location>
        <begin position="1009"/>
        <end position="1116"/>
    </location>
</feature>
<feature type="compositionally biased region" description="Polar residues" evidence="3">
    <location>
        <begin position="1051"/>
        <end position="1076"/>
    </location>
</feature>
<dbReference type="InterPro" id="IPR056737">
    <property type="entry name" value="Beta-prop_ATRN-MKLN-like"/>
</dbReference>
<proteinExistence type="predicted"/>
<feature type="compositionally biased region" description="Basic and acidic residues" evidence="3">
    <location>
        <begin position="1237"/>
        <end position="1247"/>
    </location>
</feature>